<proteinExistence type="predicted"/>
<accession>A0A016WDG7</accession>
<organism evidence="2 3">
    <name type="scientific">Ancylostoma ceylanicum</name>
    <dbReference type="NCBI Taxonomy" id="53326"/>
    <lineage>
        <taxon>Eukaryota</taxon>
        <taxon>Metazoa</taxon>
        <taxon>Ecdysozoa</taxon>
        <taxon>Nematoda</taxon>
        <taxon>Chromadorea</taxon>
        <taxon>Rhabditida</taxon>
        <taxon>Rhabditina</taxon>
        <taxon>Rhabditomorpha</taxon>
        <taxon>Strongyloidea</taxon>
        <taxon>Ancylostomatidae</taxon>
        <taxon>Ancylostomatinae</taxon>
        <taxon>Ancylostoma</taxon>
    </lineage>
</organism>
<comment type="caution">
    <text evidence="2">The sequence shown here is derived from an EMBL/GenBank/DDBJ whole genome shotgun (WGS) entry which is preliminary data.</text>
</comment>
<feature type="region of interest" description="Disordered" evidence="1">
    <location>
        <begin position="55"/>
        <end position="76"/>
    </location>
</feature>
<feature type="region of interest" description="Disordered" evidence="1">
    <location>
        <begin position="1"/>
        <end position="20"/>
    </location>
</feature>
<sequence length="76" mass="8829">MTDFEGDRRAPQARRGPRVSLAAGAATGCLASRQPLQLRKVQQLVRLRETMKKYKKKENTVKHPQDKYIQQDYMQI</sequence>
<evidence type="ECO:0000256" key="1">
    <source>
        <dbReference type="SAM" id="MobiDB-lite"/>
    </source>
</evidence>
<protein>
    <submittedName>
        <fullName evidence="2">Uncharacterized protein</fullName>
    </submittedName>
</protein>
<evidence type="ECO:0000313" key="2">
    <source>
        <dbReference type="EMBL" id="EYC37675.1"/>
    </source>
</evidence>
<reference evidence="3" key="1">
    <citation type="journal article" date="2015" name="Nat. Genet.">
        <title>The genome and transcriptome of the zoonotic hookworm Ancylostoma ceylanicum identify infection-specific gene families.</title>
        <authorList>
            <person name="Schwarz E.M."/>
            <person name="Hu Y."/>
            <person name="Antoshechkin I."/>
            <person name="Miller M.M."/>
            <person name="Sternberg P.W."/>
            <person name="Aroian R.V."/>
        </authorList>
    </citation>
    <scope>NUCLEOTIDE SEQUENCE</scope>
    <source>
        <strain evidence="3">HY135</strain>
    </source>
</reference>
<dbReference type="Proteomes" id="UP000024635">
    <property type="component" value="Unassembled WGS sequence"/>
</dbReference>
<dbReference type="AlphaFoldDB" id="A0A016WDG7"/>
<evidence type="ECO:0000313" key="3">
    <source>
        <dbReference type="Proteomes" id="UP000024635"/>
    </source>
</evidence>
<feature type="compositionally biased region" description="Basic and acidic residues" evidence="1">
    <location>
        <begin position="1"/>
        <end position="10"/>
    </location>
</feature>
<feature type="compositionally biased region" description="Basic and acidic residues" evidence="1">
    <location>
        <begin position="55"/>
        <end position="66"/>
    </location>
</feature>
<name>A0A016WDG7_9BILA</name>
<keyword evidence="3" id="KW-1185">Reference proteome</keyword>
<dbReference type="EMBL" id="JARK01000373">
    <property type="protein sequence ID" value="EYC37675.1"/>
    <property type="molecule type" value="Genomic_DNA"/>
</dbReference>
<gene>
    <name evidence="2" type="primary">Acey_s0773.g2238</name>
    <name evidence="2" type="ORF">Y032_0773g2238</name>
</gene>